<feature type="compositionally biased region" description="Acidic residues" evidence="1">
    <location>
        <begin position="174"/>
        <end position="193"/>
    </location>
</feature>
<gene>
    <name evidence="2" type="ORF">D9619_004879</name>
</gene>
<keyword evidence="3" id="KW-1185">Reference proteome</keyword>
<evidence type="ECO:0008006" key="4">
    <source>
        <dbReference type="Google" id="ProtNLM"/>
    </source>
</evidence>
<comment type="caution">
    <text evidence="2">The sequence shown here is derived from an EMBL/GenBank/DDBJ whole genome shotgun (WGS) entry which is preliminary data.</text>
</comment>
<name>A0A8H5F7Y2_9AGAR</name>
<evidence type="ECO:0000313" key="2">
    <source>
        <dbReference type="EMBL" id="KAF5327044.1"/>
    </source>
</evidence>
<dbReference type="Gene3D" id="3.80.10.10">
    <property type="entry name" value="Ribonuclease Inhibitor"/>
    <property type="match status" value="1"/>
</dbReference>
<sequence length="387" mass="43285">MSPILPYELHPLIIQKARGKSSLLSLSLCCSSFRDVAQSILFQYPAGISTPDQQHSLIHSIISSPERLGPMVRIFICCYGKESPDVPGGTYHEVATALRAMSNLKQLVLSDASRYPPTILDGCTFHLETFHVAMQSGINAFLTHFLPTQPDLKHLGIDTDVAMDSDGGSVGSDEWFDTEEDSDDGSTDSEPEPDGPLVVPPDICPHLESLDGAPYNVMVFFADGRPIKRLDWNDINLPPAFPPITQFPLEYLKISPTLLSWGGRISYGATMNSLVTLELVAAVPITERMIPNYVAFMSRIPTLRVLILSSHRRDNWSQSIIQRIFEQCQTLQHIDLQYSLSGTVFKRFFPPKVDGQMEQKVVNLADVYRGVSWMEDKYSYLEYRNAV</sequence>
<reference evidence="2 3" key="1">
    <citation type="journal article" date="2020" name="ISME J.">
        <title>Uncovering the hidden diversity of litter-decomposition mechanisms in mushroom-forming fungi.</title>
        <authorList>
            <person name="Floudas D."/>
            <person name="Bentzer J."/>
            <person name="Ahren D."/>
            <person name="Johansson T."/>
            <person name="Persson P."/>
            <person name="Tunlid A."/>
        </authorList>
    </citation>
    <scope>NUCLEOTIDE SEQUENCE [LARGE SCALE GENOMIC DNA]</scope>
    <source>
        <strain evidence="2 3">CBS 101986</strain>
    </source>
</reference>
<protein>
    <recommendedName>
        <fullName evidence="4">F-box domain-containing protein</fullName>
    </recommendedName>
</protein>
<dbReference type="SUPFAM" id="SSF52047">
    <property type="entry name" value="RNI-like"/>
    <property type="match status" value="1"/>
</dbReference>
<dbReference type="InterPro" id="IPR032675">
    <property type="entry name" value="LRR_dom_sf"/>
</dbReference>
<dbReference type="EMBL" id="JAACJJ010000014">
    <property type="protein sequence ID" value="KAF5327044.1"/>
    <property type="molecule type" value="Genomic_DNA"/>
</dbReference>
<organism evidence="2 3">
    <name type="scientific">Psilocybe cf. subviscida</name>
    <dbReference type="NCBI Taxonomy" id="2480587"/>
    <lineage>
        <taxon>Eukaryota</taxon>
        <taxon>Fungi</taxon>
        <taxon>Dikarya</taxon>
        <taxon>Basidiomycota</taxon>
        <taxon>Agaricomycotina</taxon>
        <taxon>Agaricomycetes</taxon>
        <taxon>Agaricomycetidae</taxon>
        <taxon>Agaricales</taxon>
        <taxon>Agaricineae</taxon>
        <taxon>Strophariaceae</taxon>
        <taxon>Psilocybe</taxon>
    </lineage>
</organism>
<feature type="region of interest" description="Disordered" evidence="1">
    <location>
        <begin position="168"/>
        <end position="197"/>
    </location>
</feature>
<proteinExistence type="predicted"/>
<accession>A0A8H5F7Y2</accession>
<dbReference type="AlphaFoldDB" id="A0A8H5F7Y2"/>
<evidence type="ECO:0000313" key="3">
    <source>
        <dbReference type="Proteomes" id="UP000567179"/>
    </source>
</evidence>
<dbReference type="OrthoDB" id="3232239at2759"/>
<dbReference type="Proteomes" id="UP000567179">
    <property type="component" value="Unassembled WGS sequence"/>
</dbReference>
<evidence type="ECO:0000256" key="1">
    <source>
        <dbReference type="SAM" id="MobiDB-lite"/>
    </source>
</evidence>